<dbReference type="GO" id="GO:0006629">
    <property type="term" value="P:lipid metabolic process"/>
    <property type="evidence" value="ECO:0007669"/>
    <property type="project" value="InterPro"/>
</dbReference>
<gene>
    <name evidence="3" type="ORF">LTR84_004207</name>
</gene>
<keyword evidence="4" id="KW-1185">Reference proteome</keyword>
<keyword evidence="1" id="KW-0812">Transmembrane</keyword>
<dbReference type="GeneID" id="89972386"/>
<keyword evidence="1" id="KW-0472">Membrane</keyword>
<dbReference type="InterPro" id="IPR005804">
    <property type="entry name" value="FA_desaturase_dom"/>
</dbReference>
<name>A0AAV9NA93_9EURO</name>
<feature type="transmembrane region" description="Helical" evidence="1">
    <location>
        <begin position="60"/>
        <end position="78"/>
    </location>
</feature>
<comment type="caution">
    <text evidence="3">The sequence shown here is derived from an EMBL/GenBank/DDBJ whole genome shotgun (WGS) entry which is preliminary data.</text>
</comment>
<dbReference type="PANTHER" id="PTHR32100">
    <property type="entry name" value="OMEGA-6 FATTY ACID DESATURASE, CHLOROPLASTIC"/>
    <property type="match status" value="1"/>
</dbReference>
<organism evidence="3 4">
    <name type="scientific">Exophiala bonariae</name>
    <dbReference type="NCBI Taxonomy" id="1690606"/>
    <lineage>
        <taxon>Eukaryota</taxon>
        <taxon>Fungi</taxon>
        <taxon>Dikarya</taxon>
        <taxon>Ascomycota</taxon>
        <taxon>Pezizomycotina</taxon>
        <taxon>Eurotiomycetes</taxon>
        <taxon>Chaetothyriomycetidae</taxon>
        <taxon>Chaetothyriales</taxon>
        <taxon>Herpotrichiellaceae</taxon>
        <taxon>Exophiala</taxon>
    </lineage>
</organism>
<dbReference type="EMBL" id="JAVRRD010000018">
    <property type="protein sequence ID" value="KAK5050087.1"/>
    <property type="molecule type" value="Genomic_DNA"/>
</dbReference>
<dbReference type="CDD" id="cd03507">
    <property type="entry name" value="Delta12-FADS-like"/>
    <property type="match status" value="1"/>
</dbReference>
<feature type="domain" description="Fatty acid desaturase" evidence="2">
    <location>
        <begin position="63"/>
        <end position="361"/>
    </location>
</feature>
<dbReference type="Proteomes" id="UP001358417">
    <property type="component" value="Unassembled WGS sequence"/>
</dbReference>
<feature type="transmembrane region" description="Helical" evidence="1">
    <location>
        <begin position="29"/>
        <end position="48"/>
    </location>
</feature>
<dbReference type="GO" id="GO:0016491">
    <property type="term" value="F:oxidoreductase activity"/>
    <property type="evidence" value="ECO:0007669"/>
    <property type="project" value="InterPro"/>
</dbReference>
<keyword evidence="1" id="KW-1133">Transmembrane helix</keyword>
<dbReference type="RefSeq" id="XP_064704897.1">
    <property type="nucleotide sequence ID" value="XM_064847785.1"/>
</dbReference>
<sequence length="406" mass="46136">MDGQNQSPTLDQLKKAIPPECFVSSLTTSLLYLVRDVIYATVLVALALQIDSIPSQSLRVVAWTLYMFAQGCVGTGIWILGHECGHGAFSKYEKVNDFLGWLTHSSLLVPYFSWKITHARHHRYTGHITKDAVFVPETEDDLKNHNVSRFNQLLDMAEETSIVTILRLLQHQLMGWQLYLIFNLTAGKQSLPNGEKLEPRRDMSHFTMSSKLFLPSQKILVAISDLGLLLTLGSLWLAAQHLGYQKVALLYFGPYLWVHHWLGKTFLALPLLARALTITPSVAITYLHHTHPDVPHYTDEAWTYTKGALGTIDRSVGFIGRHFFHEIIDYHVVHHLFPRIPFYHAEEATKAILPLLGSQYVEAKEEWFMQSLFSTFKSCQYVAEKKGAQSSKGDGKLFWVIKGRSD</sequence>
<protein>
    <recommendedName>
        <fullName evidence="2">Fatty acid desaturase domain-containing protein</fullName>
    </recommendedName>
</protein>
<evidence type="ECO:0000259" key="2">
    <source>
        <dbReference type="Pfam" id="PF00487"/>
    </source>
</evidence>
<feature type="transmembrane region" description="Helical" evidence="1">
    <location>
        <begin position="219"/>
        <end position="239"/>
    </location>
</feature>
<proteinExistence type="predicted"/>
<reference evidence="3 4" key="1">
    <citation type="submission" date="2023-08" db="EMBL/GenBank/DDBJ databases">
        <title>Black Yeasts Isolated from many extreme environments.</title>
        <authorList>
            <person name="Coleine C."/>
            <person name="Stajich J.E."/>
            <person name="Selbmann L."/>
        </authorList>
    </citation>
    <scope>NUCLEOTIDE SEQUENCE [LARGE SCALE GENOMIC DNA]</scope>
    <source>
        <strain evidence="3 4">CCFEE 5792</strain>
    </source>
</reference>
<dbReference type="AlphaFoldDB" id="A0AAV9NA93"/>
<dbReference type="InterPro" id="IPR012171">
    <property type="entry name" value="Fatty_acid_desaturase"/>
</dbReference>
<dbReference type="Pfam" id="PF00487">
    <property type="entry name" value="FA_desaturase"/>
    <property type="match status" value="1"/>
</dbReference>
<evidence type="ECO:0000256" key="1">
    <source>
        <dbReference type="SAM" id="Phobius"/>
    </source>
</evidence>
<evidence type="ECO:0000313" key="4">
    <source>
        <dbReference type="Proteomes" id="UP001358417"/>
    </source>
</evidence>
<evidence type="ECO:0000313" key="3">
    <source>
        <dbReference type="EMBL" id="KAK5050087.1"/>
    </source>
</evidence>
<accession>A0AAV9NA93</accession>